<dbReference type="PANTHER" id="PTHR46792">
    <property type="entry name" value="COILED-COIL DOMAIN-CONTAINING PROTEIN 80"/>
    <property type="match status" value="1"/>
</dbReference>
<evidence type="ECO:0000256" key="1">
    <source>
        <dbReference type="ARBA" id="ARBA00022729"/>
    </source>
</evidence>
<dbReference type="GeneTree" id="ENSGT00940000173711"/>
<keyword evidence="1" id="KW-0732">Signal</keyword>
<dbReference type="PANTHER" id="PTHR46792:SF1">
    <property type="entry name" value="COILED-COIL DOMAIN-CONTAINING 80-LIKE 2"/>
    <property type="match status" value="1"/>
</dbReference>
<dbReference type="GO" id="GO:0030198">
    <property type="term" value="P:extracellular matrix organization"/>
    <property type="evidence" value="ECO:0007669"/>
    <property type="project" value="TreeGrafter"/>
</dbReference>
<accession>A0A3B4UVB3</accession>
<evidence type="ECO:0000313" key="4">
    <source>
        <dbReference type="Proteomes" id="UP000261420"/>
    </source>
</evidence>
<dbReference type="STRING" id="41447.ENSSDUP00000022516"/>
<proteinExistence type="predicted"/>
<dbReference type="AlphaFoldDB" id="A0A3B4UVB3"/>
<sequence length="154" mass="17471">MSLTLAAKIHILGLSAGIRHFAMLKLTGTGDKASGTVELFPLNGHSQSEVEPLSRDMVNNLREQLKISKDYFSMLIVGKDSDVKAWFPSPMWSLDNIYDLVDSMELRLQEEKLQKRLGIHCPEDRGRGGSEAGHYHSYDHDRTEETYFYHGSEE</sequence>
<dbReference type="InterPro" id="IPR025232">
    <property type="entry name" value="DUF4174"/>
</dbReference>
<feature type="domain" description="DUF4174" evidence="2">
    <location>
        <begin position="18"/>
        <end position="110"/>
    </location>
</feature>
<organism evidence="3 4">
    <name type="scientific">Seriola dumerili</name>
    <name type="common">Greater amberjack</name>
    <name type="synonym">Caranx dumerili</name>
    <dbReference type="NCBI Taxonomy" id="41447"/>
    <lineage>
        <taxon>Eukaryota</taxon>
        <taxon>Metazoa</taxon>
        <taxon>Chordata</taxon>
        <taxon>Craniata</taxon>
        <taxon>Vertebrata</taxon>
        <taxon>Euteleostomi</taxon>
        <taxon>Actinopterygii</taxon>
        <taxon>Neopterygii</taxon>
        <taxon>Teleostei</taxon>
        <taxon>Neoteleostei</taxon>
        <taxon>Acanthomorphata</taxon>
        <taxon>Carangaria</taxon>
        <taxon>Carangiformes</taxon>
        <taxon>Carangidae</taxon>
        <taxon>Seriola</taxon>
    </lineage>
</organism>
<name>A0A3B4UVB3_SERDU</name>
<dbReference type="GO" id="GO:0005604">
    <property type="term" value="C:basement membrane"/>
    <property type="evidence" value="ECO:0007669"/>
    <property type="project" value="TreeGrafter"/>
</dbReference>
<evidence type="ECO:0000313" key="3">
    <source>
        <dbReference type="Ensembl" id="ENSSDUP00000022516.1"/>
    </source>
</evidence>
<reference evidence="3" key="2">
    <citation type="submission" date="2025-09" db="UniProtKB">
        <authorList>
            <consortium name="Ensembl"/>
        </authorList>
    </citation>
    <scope>IDENTIFICATION</scope>
</reference>
<dbReference type="Proteomes" id="UP000261420">
    <property type="component" value="Unplaced"/>
</dbReference>
<keyword evidence="4" id="KW-1185">Reference proteome</keyword>
<dbReference type="GO" id="GO:0010811">
    <property type="term" value="P:positive regulation of cell-substrate adhesion"/>
    <property type="evidence" value="ECO:0007669"/>
    <property type="project" value="TreeGrafter"/>
</dbReference>
<protein>
    <recommendedName>
        <fullName evidence="2">DUF4174 domain-containing protein</fullName>
    </recommendedName>
</protein>
<dbReference type="Ensembl" id="ENSSDUT00000022931.1">
    <property type="protein sequence ID" value="ENSSDUP00000022516.1"/>
    <property type="gene ID" value="ENSSDUG00000016395.1"/>
</dbReference>
<reference evidence="3" key="1">
    <citation type="submission" date="2025-08" db="UniProtKB">
        <authorList>
            <consortium name="Ensembl"/>
        </authorList>
    </citation>
    <scope>IDENTIFICATION</scope>
</reference>
<dbReference type="OMA" id="NEREHSH"/>
<dbReference type="Pfam" id="PF13778">
    <property type="entry name" value="DUF4174"/>
    <property type="match status" value="1"/>
</dbReference>
<evidence type="ECO:0000259" key="2">
    <source>
        <dbReference type="Pfam" id="PF13778"/>
    </source>
</evidence>